<accession>A0A2J9PLA9</accession>
<keyword evidence="3" id="KW-0813">Transport</keyword>
<dbReference type="Proteomes" id="UP000192813">
    <property type="component" value="Unassembled WGS sequence"/>
</dbReference>
<feature type="domain" description="Solute-binding protein family 5" evidence="7">
    <location>
        <begin position="82"/>
        <end position="458"/>
    </location>
</feature>
<feature type="chain" id="PRO_5038392290" evidence="6">
    <location>
        <begin position="19"/>
        <end position="545"/>
    </location>
</feature>
<dbReference type="InterPro" id="IPR030678">
    <property type="entry name" value="Peptide/Ni-bd"/>
</dbReference>
<dbReference type="InterPro" id="IPR039424">
    <property type="entry name" value="SBP_5"/>
</dbReference>
<evidence type="ECO:0000256" key="2">
    <source>
        <dbReference type="ARBA" id="ARBA00005695"/>
    </source>
</evidence>
<dbReference type="Gene3D" id="3.10.105.10">
    <property type="entry name" value="Dipeptide-binding Protein, Domain 3"/>
    <property type="match status" value="1"/>
</dbReference>
<evidence type="ECO:0000256" key="6">
    <source>
        <dbReference type="SAM" id="SignalP"/>
    </source>
</evidence>
<comment type="caution">
    <text evidence="8">The sequence shown here is derived from an EMBL/GenBank/DDBJ whole genome shotgun (WGS) entry which is preliminary data.</text>
</comment>
<sequence length="545" mass="59461">MKKKLGILSLTALSLVLAACGNGGTTADNEEAAKNIKVTVNGELASLDSISSTDSPSQNTIANVMEGLYRPADNSSNELGVAAEEPTVSEDGLTYTFTIRDDADWSNGDPVTAQDFVYTYQKTVTPETIGGNANKFYVIENAEAIANGEAEPDTLGVKAIDDKTLEITLASPTTYFTDLLATPYYLPVNHNVATELGSDYGTSAENAVYNGPFEVSDWNSTEIEWTLTKNDEYWDAENVDLDQIDWVMSKENSTNVNLFEGGELQYTEITTPYVQEYQDSEVLHIEPKGMIGYMEFNSQSSPTNNVHFRRAISQAYDKEAFVDAILDDGSQAAGGWIPSEFGSDPESGIDFREENGDLMTFDLEAAQEEWALALEDLGTDTVEIELLTSDTDTSKATSEYLQAQLQTNLPGLTVTVRNVPLKSRQAITGTGEFDIVYGTYNPSYADPTAFLDYFVTGSSLSSGDFSDATYDELMTEGKTTNALDPAARWDNFLAAEKYLVEDAAAVSPIYQGAYANLIDPSLENVINQPNGVAQYYRVATYNVTE</sequence>
<dbReference type="EMBL" id="NBTM02000001">
    <property type="protein sequence ID" value="PNL91122.1"/>
    <property type="molecule type" value="Genomic_DNA"/>
</dbReference>
<dbReference type="RefSeq" id="WP_083067910.1">
    <property type="nucleotide sequence ID" value="NZ_NBTM02000001.1"/>
</dbReference>
<evidence type="ECO:0000313" key="8">
    <source>
        <dbReference type="EMBL" id="PNL91122.1"/>
    </source>
</evidence>
<dbReference type="Gene3D" id="3.40.190.10">
    <property type="entry name" value="Periplasmic binding protein-like II"/>
    <property type="match status" value="1"/>
</dbReference>
<keyword evidence="4 6" id="KW-0732">Signal</keyword>
<proteinExistence type="inferred from homology"/>
<dbReference type="InterPro" id="IPR000914">
    <property type="entry name" value="SBP_5_dom"/>
</dbReference>
<keyword evidence="5" id="KW-0571">Peptide transport</keyword>
<dbReference type="GO" id="GO:0030288">
    <property type="term" value="C:outer membrane-bounded periplasmic space"/>
    <property type="evidence" value="ECO:0007669"/>
    <property type="project" value="UniProtKB-ARBA"/>
</dbReference>
<dbReference type="PANTHER" id="PTHR30290">
    <property type="entry name" value="PERIPLASMIC BINDING COMPONENT OF ABC TRANSPORTER"/>
    <property type="match status" value="1"/>
</dbReference>
<protein>
    <submittedName>
        <fullName evidence="8">Peptide ABC transporter substrate-binding protein</fullName>
    </submittedName>
</protein>
<dbReference type="PANTHER" id="PTHR30290:SF10">
    <property type="entry name" value="PERIPLASMIC OLIGOPEPTIDE-BINDING PROTEIN-RELATED"/>
    <property type="match status" value="1"/>
</dbReference>
<evidence type="ECO:0000259" key="7">
    <source>
        <dbReference type="Pfam" id="PF00496"/>
    </source>
</evidence>
<comment type="subcellular location">
    <subcellularLocation>
        <location evidence="1">Cell envelope</location>
    </subcellularLocation>
</comment>
<dbReference type="AlphaFoldDB" id="A0A2J9PLA9"/>
<dbReference type="PIRSF" id="PIRSF002741">
    <property type="entry name" value="MppA"/>
    <property type="match status" value="1"/>
</dbReference>
<evidence type="ECO:0000256" key="5">
    <source>
        <dbReference type="ARBA" id="ARBA00022856"/>
    </source>
</evidence>
<dbReference type="Pfam" id="PF00496">
    <property type="entry name" value="SBP_bac_5"/>
    <property type="match status" value="1"/>
</dbReference>
<organism evidence="8 9">
    <name type="scientific">Aerococcus viridans</name>
    <dbReference type="NCBI Taxonomy" id="1377"/>
    <lineage>
        <taxon>Bacteria</taxon>
        <taxon>Bacillati</taxon>
        <taxon>Bacillota</taxon>
        <taxon>Bacilli</taxon>
        <taxon>Lactobacillales</taxon>
        <taxon>Aerococcaceae</taxon>
        <taxon>Aerococcus</taxon>
    </lineage>
</organism>
<evidence type="ECO:0000256" key="1">
    <source>
        <dbReference type="ARBA" id="ARBA00004196"/>
    </source>
</evidence>
<dbReference type="PROSITE" id="PS51257">
    <property type="entry name" value="PROKAR_LIPOPROTEIN"/>
    <property type="match status" value="1"/>
</dbReference>
<dbReference type="FunFam" id="3.90.76.10:FF:000001">
    <property type="entry name" value="Oligopeptide ABC transporter substrate-binding protein"/>
    <property type="match status" value="1"/>
</dbReference>
<dbReference type="SUPFAM" id="SSF53850">
    <property type="entry name" value="Periplasmic binding protein-like II"/>
    <property type="match status" value="1"/>
</dbReference>
<dbReference type="GO" id="GO:0043190">
    <property type="term" value="C:ATP-binding cassette (ABC) transporter complex"/>
    <property type="evidence" value="ECO:0007669"/>
    <property type="project" value="InterPro"/>
</dbReference>
<gene>
    <name evidence="8" type="ORF">A6J77_002280</name>
</gene>
<dbReference type="CDD" id="cd08504">
    <property type="entry name" value="PBP2_OppA"/>
    <property type="match status" value="1"/>
</dbReference>
<evidence type="ECO:0000313" key="9">
    <source>
        <dbReference type="Proteomes" id="UP000192813"/>
    </source>
</evidence>
<dbReference type="GO" id="GO:0015833">
    <property type="term" value="P:peptide transport"/>
    <property type="evidence" value="ECO:0007669"/>
    <property type="project" value="UniProtKB-KW"/>
</dbReference>
<feature type="signal peptide" evidence="6">
    <location>
        <begin position="1"/>
        <end position="18"/>
    </location>
</feature>
<reference evidence="9" key="1">
    <citation type="submission" date="2017-12" db="EMBL/GenBank/DDBJ databases">
        <title>FDA dAtabase for Regulatory Grade micrObial Sequences (FDA-ARGOS): Supporting development and validation of Infectious Disease Dx tests.</title>
        <authorList>
            <person name="Hoffmann M."/>
            <person name="Allard M."/>
            <person name="Evans P."/>
            <person name="Brown E."/>
            <person name="Tallon L."/>
            <person name="Sadzewicz L."/>
            <person name="Sengamalay N."/>
            <person name="Ott S."/>
            <person name="Godinez A."/>
            <person name="Nagaraj S."/>
            <person name="Vavikolanu K."/>
            <person name="Aluvathingal J."/>
            <person name="Nadendla S."/>
            <person name="Sichtig H."/>
        </authorList>
    </citation>
    <scope>NUCLEOTIDE SEQUENCE [LARGE SCALE GENOMIC DNA]</scope>
    <source>
        <strain evidence="9">FDAARGOS_249</strain>
    </source>
</reference>
<keyword evidence="5" id="KW-0653">Protein transport</keyword>
<comment type="similarity">
    <text evidence="2">Belongs to the bacterial solute-binding protein 5 family.</text>
</comment>
<evidence type="ECO:0000256" key="3">
    <source>
        <dbReference type="ARBA" id="ARBA00022448"/>
    </source>
</evidence>
<evidence type="ECO:0000256" key="4">
    <source>
        <dbReference type="ARBA" id="ARBA00022729"/>
    </source>
</evidence>
<dbReference type="GO" id="GO:1904680">
    <property type="term" value="F:peptide transmembrane transporter activity"/>
    <property type="evidence" value="ECO:0007669"/>
    <property type="project" value="TreeGrafter"/>
</dbReference>
<dbReference type="Gene3D" id="3.90.76.10">
    <property type="entry name" value="Dipeptide-binding Protein, Domain 1"/>
    <property type="match status" value="1"/>
</dbReference>
<dbReference type="FunFam" id="3.10.105.10:FF:000001">
    <property type="entry name" value="Oligopeptide ABC transporter, oligopeptide-binding protein"/>
    <property type="match status" value="1"/>
</dbReference>
<name>A0A2J9PLA9_9LACT</name>